<evidence type="ECO:0000256" key="1">
    <source>
        <dbReference type="SAM" id="MobiDB-lite"/>
    </source>
</evidence>
<evidence type="ECO:0000313" key="3">
    <source>
        <dbReference type="Proteomes" id="UP001552299"/>
    </source>
</evidence>
<feature type="region of interest" description="Disordered" evidence="1">
    <location>
        <begin position="54"/>
        <end position="76"/>
    </location>
</feature>
<protein>
    <submittedName>
        <fullName evidence="2">Uncharacterized protein</fullName>
    </submittedName>
</protein>
<evidence type="ECO:0000313" key="2">
    <source>
        <dbReference type="EMBL" id="KAL0927888.1"/>
    </source>
</evidence>
<dbReference type="AlphaFoldDB" id="A0ABD0VTI3"/>
<organism evidence="2 3">
    <name type="scientific">Dendrobium thyrsiflorum</name>
    <name type="common">Pinecone-like raceme dendrobium</name>
    <name type="synonym">Orchid</name>
    <dbReference type="NCBI Taxonomy" id="117978"/>
    <lineage>
        <taxon>Eukaryota</taxon>
        <taxon>Viridiplantae</taxon>
        <taxon>Streptophyta</taxon>
        <taxon>Embryophyta</taxon>
        <taxon>Tracheophyta</taxon>
        <taxon>Spermatophyta</taxon>
        <taxon>Magnoliopsida</taxon>
        <taxon>Liliopsida</taxon>
        <taxon>Asparagales</taxon>
        <taxon>Orchidaceae</taxon>
        <taxon>Epidendroideae</taxon>
        <taxon>Malaxideae</taxon>
        <taxon>Dendrobiinae</taxon>
        <taxon>Dendrobium</taxon>
    </lineage>
</organism>
<dbReference type="EMBL" id="JANQDX010000002">
    <property type="protein sequence ID" value="KAL0927888.1"/>
    <property type="molecule type" value="Genomic_DNA"/>
</dbReference>
<feature type="compositionally biased region" description="Polar residues" evidence="1">
    <location>
        <begin position="1"/>
        <end position="11"/>
    </location>
</feature>
<feature type="compositionally biased region" description="Polar residues" evidence="1">
    <location>
        <begin position="20"/>
        <end position="30"/>
    </location>
</feature>
<sequence>MSSYSISQRQPNRFLPRLRNASTYSESPRIATPTNRFQYEIPIPRISGIKTLIPKSLSSDLPPPTSTGADANTRTTRTAKIVFDLRGHLHHRPLAPPVQIGGLPPASPPPY</sequence>
<comment type="caution">
    <text evidence="2">The sequence shown here is derived from an EMBL/GenBank/DDBJ whole genome shotgun (WGS) entry which is preliminary data.</text>
</comment>
<accession>A0ABD0VTI3</accession>
<feature type="region of interest" description="Disordered" evidence="1">
    <location>
        <begin position="1"/>
        <end position="30"/>
    </location>
</feature>
<feature type="region of interest" description="Disordered" evidence="1">
    <location>
        <begin position="92"/>
        <end position="111"/>
    </location>
</feature>
<name>A0ABD0VTI3_DENTH</name>
<reference evidence="2 3" key="1">
    <citation type="journal article" date="2024" name="Plant Biotechnol. J.">
        <title>Dendrobium thyrsiflorum genome and its molecular insights into genes involved in important horticultural traits.</title>
        <authorList>
            <person name="Chen B."/>
            <person name="Wang J.Y."/>
            <person name="Zheng P.J."/>
            <person name="Li K.L."/>
            <person name="Liang Y.M."/>
            <person name="Chen X.F."/>
            <person name="Zhang C."/>
            <person name="Zhao X."/>
            <person name="He X."/>
            <person name="Zhang G.Q."/>
            <person name="Liu Z.J."/>
            <person name="Xu Q."/>
        </authorList>
    </citation>
    <scope>NUCLEOTIDE SEQUENCE [LARGE SCALE GENOMIC DNA]</scope>
    <source>
        <strain evidence="2">GZMU011</strain>
    </source>
</reference>
<gene>
    <name evidence="2" type="ORF">M5K25_002110</name>
</gene>
<keyword evidence="3" id="KW-1185">Reference proteome</keyword>
<dbReference type="Proteomes" id="UP001552299">
    <property type="component" value="Unassembled WGS sequence"/>
</dbReference>
<proteinExistence type="predicted"/>